<keyword evidence="2" id="KW-1133">Transmembrane helix</keyword>
<evidence type="ECO:0000256" key="2">
    <source>
        <dbReference type="SAM" id="Phobius"/>
    </source>
</evidence>
<dbReference type="InterPro" id="IPR008979">
    <property type="entry name" value="Galactose-bd-like_sf"/>
</dbReference>
<sequence>MSHHRAELLRRSKAAILMLVIGVALMISAGYVRTGTGAPADRAAAAERSGDTDDVWSDPTDVPTPQTSSSPPASPSPSPSMTSPSPSPAPTSPSASPTAPAPSVNLALHRPATATSEVRTANGASYATDGNASTFWEGANHGLPQNLTIDLQGSYPVTRVVIKLPPLANWPARTQTLSVLGSTNGTTFTTVKGSAAYAFGFTGGKHEVTITVPRSTVRYLRLAFTGNSTWDAGQASEVEIYS</sequence>
<gene>
    <name evidence="4" type="ORF">GCM10007977_001630</name>
</gene>
<dbReference type="Gene3D" id="2.60.120.260">
    <property type="entry name" value="Galactose-binding domain-like"/>
    <property type="match status" value="1"/>
</dbReference>
<dbReference type="Pfam" id="PF00754">
    <property type="entry name" value="F5_F8_type_C"/>
    <property type="match status" value="1"/>
</dbReference>
<dbReference type="EMBL" id="BMPI01000001">
    <property type="protein sequence ID" value="GGM03957.1"/>
    <property type="molecule type" value="Genomic_DNA"/>
</dbReference>
<evidence type="ECO:0000313" key="5">
    <source>
        <dbReference type="Proteomes" id="UP000642070"/>
    </source>
</evidence>
<dbReference type="InterPro" id="IPR000421">
    <property type="entry name" value="FA58C"/>
</dbReference>
<keyword evidence="5" id="KW-1185">Reference proteome</keyword>
<reference evidence="4" key="2">
    <citation type="submission" date="2020-09" db="EMBL/GenBank/DDBJ databases">
        <authorList>
            <person name="Sun Q."/>
            <person name="Ohkuma M."/>
        </authorList>
    </citation>
    <scope>NUCLEOTIDE SEQUENCE</scope>
    <source>
        <strain evidence="4">JCM 19831</strain>
    </source>
</reference>
<dbReference type="SUPFAM" id="SSF49785">
    <property type="entry name" value="Galactose-binding domain-like"/>
    <property type="match status" value="1"/>
</dbReference>
<keyword evidence="2" id="KW-0812">Transmembrane</keyword>
<accession>A0A917SXW8</accession>
<feature type="region of interest" description="Disordered" evidence="1">
    <location>
        <begin position="42"/>
        <end position="103"/>
    </location>
</feature>
<feature type="transmembrane region" description="Helical" evidence="2">
    <location>
        <begin position="12"/>
        <end position="32"/>
    </location>
</feature>
<dbReference type="PROSITE" id="PS50022">
    <property type="entry name" value="FA58C_3"/>
    <property type="match status" value="1"/>
</dbReference>
<feature type="compositionally biased region" description="Low complexity" evidence="1">
    <location>
        <begin position="92"/>
        <end position="103"/>
    </location>
</feature>
<dbReference type="Proteomes" id="UP000642070">
    <property type="component" value="Unassembled WGS sequence"/>
</dbReference>
<evidence type="ECO:0000313" key="4">
    <source>
        <dbReference type="EMBL" id="GGM03957.1"/>
    </source>
</evidence>
<evidence type="ECO:0000256" key="1">
    <source>
        <dbReference type="SAM" id="MobiDB-lite"/>
    </source>
</evidence>
<evidence type="ECO:0000259" key="3">
    <source>
        <dbReference type="PROSITE" id="PS50022"/>
    </source>
</evidence>
<proteinExistence type="predicted"/>
<dbReference type="AlphaFoldDB" id="A0A917SXW8"/>
<protein>
    <recommendedName>
        <fullName evidence="3">F5/8 type C domain-containing protein</fullName>
    </recommendedName>
</protein>
<comment type="caution">
    <text evidence="4">The sequence shown here is derived from an EMBL/GenBank/DDBJ whole genome shotgun (WGS) entry which is preliminary data.</text>
</comment>
<organism evidence="4 5">
    <name type="scientific">Dactylosporangium sucinum</name>
    <dbReference type="NCBI Taxonomy" id="1424081"/>
    <lineage>
        <taxon>Bacteria</taxon>
        <taxon>Bacillati</taxon>
        <taxon>Actinomycetota</taxon>
        <taxon>Actinomycetes</taxon>
        <taxon>Micromonosporales</taxon>
        <taxon>Micromonosporaceae</taxon>
        <taxon>Dactylosporangium</taxon>
    </lineage>
</organism>
<keyword evidence="2" id="KW-0472">Membrane</keyword>
<reference evidence="4" key="1">
    <citation type="journal article" date="2014" name="Int. J. Syst. Evol. Microbiol.">
        <title>Complete genome sequence of Corynebacterium casei LMG S-19264T (=DSM 44701T), isolated from a smear-ripened cheese.</title>
        <authorList>
            <consortium name="US DOE Joint Genome Institute (JGI-PGF)"/>
            <person name="Walter F."/>
            <person name="Albersmeier A."/>
            <person name="Kalinowski J."/>
            <person name="Ruckert C."/>
        </authorList>
    </citation>
    <scope>NUCLEOTIDE SEQUENCE</scope>
    <source>
        <strain evidence="4">JCM 19831</strain>
    </source>
</reference>
<feature type="domain" description="F5/8 type C" evidence="3">
    <location>
        <begin position="94"/>
        <end position="242"/>
    </location>
</feature>
<dbReference type="RefSeq" id="WP_190247696.1">
    <property type="nucleotide sequence ID" value="NZ_BMPI01000001.1"/>
</dbReference>
<name>A0A917SXW8_9ACTN</name>